<gene>
    <name evidence="7" type="ORF">NZH93_36885</name>
</gene>
<feature type="domain" description="Carrier" evidence="6">
    <location>
        <begin position="1530"/>
        <end position="1604"/>
    </location>
</feature>
<dbReference type="SUPFAM" id="SSF56801">
    <property type="entry name" value="Acetyl-CoA synthetase-like"/>
    <property type="match status" value="1"/>
</dbReference>
<evidence type="ECO:0000259" key="6">
    <source>
        <dbReference type="PROSITE" id="PS50075"/>
    </source>
</evidence>
<dbReference type="GO" id="GO:0005737">
    <property type="term" value="C:cytoplasm"/>
    <property type="evidence" value="ECO:0007669"/>
    <property type="project" value="TreeGrafter"/>
</dbReference>
<dbReference type="PROSITE" id="PS00012">
    <property type="entry name" value="PHOSPHOPANTETHEINE"/>
    <property type="match status" value="1"/>
</dbReference>
<dbReference type="SUPFAM" id="SSF47336">
    <property type="entry name" value="ACP-like"/>
    <property type="match status" value="2"/>
</dbReference>
<dbReference type="InterPro" id="IPR045851">
    <property type="entry name" value="AMP-bd_C_sf"/>
</dbReference>
<evidence type="ECO:0000256" key="3">
    <source>
        <dbReference type="ARBA" id="ARBA00022450"/>
    </source>
</evidence>
<dbReference type="FunFam" id="1.10.1200.10:FF:000005">
    <property type="entry name" value="Nonribosomal peptide synthetase 1"/>
    <property type="match status" value="1"/>
</dbReference>
<dbReference type="FunFam" id="3.40.50.12780:FF:000012">
    <property type="entry name" value="Non-ribosomal peptide synthetase"/>
    <property type="match status" value="1"/>
</dbReference>
<reference evidence="7" key="1">
    <citation type="submission" date="2022-08" db="EMBL/GenBank/DDBJ databases">
        <authorList>
            <person name="Tistechok S."/>
            <person name="Samborskyy M."/>
            <person name="Roman I."/>
        </authorList>
    </citation>
    <scope>NUCLEOTIDE SEQUENCE</scope>
    <source>
        <strain evidence="7">DSM 103496</strain>
    </source>
</reference>
<dbReference type="Gene3D" id="1.10.1200.10">
    <property type="entry name" value="ACP-like"/>
    <property type="match status" value="2"/>
</dbReference>
<comment type="similarity">
    <text evidence="2">Belongs to the ATP-dependent AMP-binding enzyme family.</text>
</comment>
<evidence type="ECO:0000256" key="1">
    <source>
        <dbReference type="ARBA" id="ARBA00001957"/>
    </source>
</evidence>
<dbReference type="EMBL" id="JANYMP010000024">
    <property type="protein sequence ID" value="MCS7482453.1"/>
    <property type="molecule type" value="Genomic_DNA"/>
</dbReference>
<dbReference type="InterPro" id="IPR001242">
    <property type="entry name" value="Condensation_dom"/>
</dbReference>
<evidence type="ECO:0000256" key="4">
    <source>
        <dbReference type="ARBA" id="ARBA00022553"/>
    </source>
</evidence>
<dbReference type="Pfam" id="PF00501">
    <property type="entry name" value="AMP-binding"/>
    <property type="match status" value="1"/>
</dbReference>
<dbReference type="Gene3D" id="3.40.50.980">
    <property type="match status" value="2"/>
</dbReference>
<feature type="domain" description="Carrier" evidence="6">
    <location>
        <begin position="976"/>
        <end position="1052"/>
    </location>
</feature>
<dbReference type="SMART" id="SM00823">
    <property type="entry name" value="PKS_PP"/>
    <property type="match status" value="2"/>
</dbReference>
<organism evidence="7 8">
    <name type="scientific">Umezawaea endophytica</name>
    <dbReference type="NCBI Taxonomy" id="1654476"/>
    <lineage>
        <taxon>Bacteria</taxon>
        <taxon>Bacillati</taxon>
        <taxon>Actinomycetota</taxon>
        <taxon>Actinomycetes</taxon>
        <taxon>Pseudonocardiales</taxon>
        <taxon>Pseudonocardiaceae</taxon>
        <taxon>Umezawaea</taxon>
    </lineage>
</organism>
<comment type="cofactor">
    <cofactor evidence="1">
        <name>pantetheine 4'-phosphate</name>
        <dbReference type="ChEBI" id="CHEBI:47942"/>
    </cofactor>
</comment>
<dbReference type="PANTHER" id="PTHR45527">
    <property type="entry name" value="NONRIBOSOMAL PEPTIDE SYNTHETASE"/>
    <property type="match status" value="1"/>
</dbReference>
<dbReference type="GO" id="GO:0031177">
    <property type="term" value="F:phosphopantetheine binding"/>
    <property type="evidence" value="ECO:0007669"/>
    <property type="project" value="InterPro"/>
</dbReference>
<dbReference type="GO" id="GO:0043041">
    <property type="term" value="P:amino acid activation for nonribosomal peptide biosynthetic process"/>
    <property type="evidence" value="ECO:0007669"/>
    <property type="project" value="TreeGrafter"/>
</dbReference>
<dbReference type="Pfam" id="PF00668">
    <property type="entry name" value="Condensation"/>
    <property type="match status" value="3"/>
</dbReference>
<evidence type="ECO:0000256" key="5">
    <source>
        <dbReference type="SAM" id="MobiDB-lite"/>
    </source>
</evidence>
<proteinExistence type="inferred from homology"/>
<dbReference type="Pfam" id="PF13193">
    <property type="entry name" value="AMP-binding_C"/>
    <property type="match status" value="1"/>
</dbReference>
<dbReference type="FunFam" id="3.40.50.980:FF:000002">
    <property type="entry name" value="Enterobactin synthetase component F"/>
    <property type="match status" value="1"/>
</dbReference>
<dbReference type="InterPro" id="IPR006162">
    <property type="entry name" value="Ppantetheine_attach_site"/>
</dbReference>
<keyword evidence="3" id="KW-0596">Phosphopantetheine</keyword>
<dbReference type="InterPro" id="IPR000873">
    <property type="entry name" value="AMP-dep_synth/lig_dom"/>
</dbReference>
<dbReference type="GO" id="GO:0008610">
    <property type="term" value="P:lipid biosynthetic process"/>
    <property type="evidence" value="ECO:0007669"/>
    <property type="project" value="UniProtKB-ARBA"/>
</dbReference>
<dbReference type="InterPro" id="IPR020845">
    <property type="entry name" value="AMP-binding_CS"/>
</dbReference>
<dbReference type="InterPro" id="IPR025110">
    <property type="entry name" value="AMP-bd_C"/>
</dbReference>
<dbReference type="GO" id="GO:0003824">
    <property type="term" value="F:catalytic activity"/>
    <property type="evidence" value="ECO:0007669"/>
    <property type="project" value="InterPro"/>
</dbReference>
<keyword evidence="4" id="KW-0597">Phosphoprotein</keyword>
<dbReference type="Gene3D" id="3.30.300.30">
    <property type="match status" value="1"/>
</dbReference>
<accession>A0A9X2VVI0</accession>
<dbReference type="FunFam" id="2.30.38.10:FF:000001">
    <property type="entry name" value="Non-ribosomal peptide synthetase PvdI"/>
    <property type="match status" value="1"/>
</dbReference>
<dbReference type="CDD" id="cd19531">
    <property type="entry name" value="LCL_NRPS-like"/>
    <property type="match status" value="1"/>
</dbReference>
<name>A0A9X2VVI0_9PSEU</name>
<dbReference type="InterPro" id="IPR023213">
    <property type="entry name" value="CAT-like_dom_sf"/>
</dbReference>
<evidence type="ECO:0000313" key="8">
    <source>
        <dbReference type="Proteomes" id="UP001141259"/>
    </source>
</evidence>
<dbReference type="InterPro" id="IPR036736">
    <property type="entry name" value="ACP-like_sf"/>
</dbReference>
<dbReference type="InterPro" id="IPR009081">
    <property type="entry name" value="PP-bd_ACP"/>
</dbReference>
<evidence type="ECO:0000256" key="2">
    <source>
        <dbReference type="ARBA" id="ARBA00006432"/>
    </source>
</evidence>
<feature type="region of interest" description="Disordered" evidence="5">
    <location>
        <begin position="1"/>
        <end position="21"/>
    </location>
</feature>
<dbReference type="InterPro" id="IPR020806">
    <property type="entry name" value="PKS_PP-bd"/>
</dbReference>
<dbReference type="Gene3D" id="3.30.559.30">
    <property type="entry name" value="Nonribosomal peptide synthetase, condensation domain"/>
    <property type="match status" value="3"/>
</dbReference>
<dbReference type="CDD" id="cd17646">
    <property type="entry name" value="A_NRPS_AB3403-like"/>
    <property type="match status" value="1"/>
</dbReference>
<dbReference type="GO" id="GO:0044550">
    <property type="term" value="P:secondary metabolite biosynthetic process"/>
    <property type="evidence" value="ECO:0007669"/>
    <property type="project" value="UniProtKB-ARBA"/>
</dbReference>
<evidence type="ECO:0000313" key="7">
    <source>
        <dbReference type="EMBL" id="MCS7482453.1"/>
    </source>
</evidence>
<sequence length="2044" mass="222712">MNDDQSGESSGLIARDWPDPTGPLSGAQQRLWFLTQVDPTAVAYNLSVALRVRGPLDVARLRGALDDVVARHEALRTTFHATAGVPYQEVRPSAPVDLRTVELDPADTSVLDRELRGLAATPFDITEQVVRLTLLRVAPDDHVLSVTLHHLVADGWSARIFIRDLEASYRDGRIDGPKPLVGPRDHAVLEAESLDARGGSSADFWREHLRGAPLESRVPGATVPLHGRRSAGARIPFTVSRQTFTAAKALAKSVGAGPYSFLVAVTQLLVARLSAQDDVVIATPMANRGEHGARHLVGMLANTVPMRAAFTGTTTFRTHLAHVQGVVEEAKRHQHVPFNRILEHTGAARDAGQQPLCQVMLNLLGSPMPAPRMAGLDTELLGRIDTGAAQYDLALHLEVVRGQGLDGWLEYRTSCYGPEWAEAIGQRLHTLIESVLANPDLPVHRLDVVPAAERAALFEFTNVVGEEPGTRRLGDFVLDQARRTPDAVAVRDEHGELTYARLVERSRSLAGELRSHGVGPDIVVGVCAQRSTKLVVALLGILLADGAYLPLDVEHPARRIAAIVEEARPRVLLADDDRIAALRAAVPGQLVLPLTGSGSTGDRGGRADPPNELDLAYVIYTSGSTGRPKGVAVPHRGIVNRLVWMQERYRLGADDVVLQKTPYTFDVSVWEFFWPLMYGARLVMARPDGHKDPEYLSEVITAEGVTTVHFVPSMLAAFVDEPSVSRCSSLRRVVCSGEALPSALVGRFRTVNTAEVHNLYGPTEASVDVTHWTCRDDDTAPVVPIGRPIANTKTYVLDSTGGLAPIGTPGELHLGGVGLARGYLGRPDLTAERFVADPFACTVDGRLYRTGDLARWHPDGYLEFLGRLDHQVKLRGLRIELGEIEVGLLEHAAVTEAVVVLREDVGPSPKLVGYFVADRAVEVEHLRGHLTERLPEYMVPAHLVQLAVMPLSGNGKLDRKALPRPEARRRGQRAAAALDSTALVLREVWAEVLGADAESFDADDNFFERGGDSLQSIRVRALLRDRGHDIDVQDMFKAQHLAVMARKVRPSAEVRSRTPVDLPRPAVLPDDVVDAYPLSSLQAGMIFHSEYSPDVAVYQVTFSLHLRIAFDRELFQECVDVVVGRHDILRTRFEVGGVDGAFQYVQRSASLPVPVEDLRALPEDERRRRAREVFDTEQVKPFDLTAPPLLRVVVLRHAEDVIDLVVSFHDSIFDGWSAATFLTELFDTYLARVAGTAPARGVLRTRYRDFVAEEQAALGDAGSRHFWMEQLKDAVFLRLPRRDRVEDGAPRSIDLPVPVRTELFDAVKSLAGDIGVTTKAVLLTAYVAALAKHGGTSDVLTGLVSGGRPELVDAEHVLGQFLNTVPFRVRVDGAWTDLARAVFAREAEVFEHRRHPVAALQRGHQGKPLFETAFNYIHFHVYQRITGRSDLVYLDGRFTDPFHFPLTVNARVHPLTGDLAIVANYNTDQLDEQQALNFAHDVVDALLAMTSAPHARCGAWTGLGADETGSAEAIEAGTRVAVRGDRQEAGATSALERELLDVWESVLDVDGVEVHDDFFDLGGDSILSIQVCARLRVLGHRVRPKDLFENPTVRLLAEHVGRVADATRSSRSTDGPVPVSPEQSSVLSGQEDRDWDNVSLVLRLSAPLDRTALGKAVAAVLERHESLHTSIDAHTWSQTVRPVAVDDVLSHGEDQDFGAWLETLHRSLELATGRVVRIGLHDGDHPRLVLVAHHAVADAASLQVVLADLVEAYAGALAFGDARLDPGVPISALAGDDGAPGADWAAVLARGARSLVPDLPGGVNDRAGERVVEHVLDTDTTGRLVERARSARLNPLHLLLVSIGDVLRARSGKDAAVVDVMTGGRSDVVLADAVGCLAAPVPVVVESGDPLARARVVESALRTSREDVRAYLRLRRESEVDLPDVLVNYLGRFDDALPDPLVAVEFDHGGDRGPNRPRSHEVEIVALVVGNRLRLRAFYSEGLHHEVTLRALLDDLVAHLATWETEEPVAAQVADFPLAGLDQTDLDELMRQLSTADGEPGGHL</sequence>
<protein>
    <submittedName>
        <fullName evidence="7">Amino acid adenylation domain-containing protein</fullName>
    </submittedName>
</protein>
<dbReference type="PROSITE" id="PS50075">
    <property type="entry name" value="CARRIER"/>
    <property type="match status" value="2"/>
</dbReference>
<dbReference type="PROSITE" id="PS00455">
    <property type="entry name" value="AMP_BINDING"/>
    <property type="match status" value="1"/>
</dbReference>
<dbReference type="RefSeq" id="WP_259627918.1">
    <property type="nucleotide sequence ID" value="NZ_JBHLXT010000010.1"/>
</dbReference>
<keyword evidence="8" id="KW-1185">Reference proteome</keyword>
<dbReference type="Pfam" id="PF00550">
    <property type="entry name" value="PP-binding"/>
    <property type="match status" value="2"/>
</dbReference>
<dbReference type="FunFam" id="3.30.300.30:FF:000010">
    <property type="entry name" value="Enterobactin synthetase component F"/>
    <property type="match status" value="1"/>
</dbReference>
<comment type="caution">
    <text evidence="7">The sequence shown here is derived from an EMBL/GenBank/DDBJ whole genome shotgun (WGS) entry which is preliminary data.</text>
</comment>
<dbReference type="SUPFAM" id="SSF52777">
    <property type="entry name" value="CoA-dependent acyltransferases"/>
    <property type="match status" value="6"/>
</dbReference>
<feature type="region of interest" description="Disordered" evidence="5">
    <location>
        <begin position="1605"/>
        <end position="1631"/>
    </location>
</feature>
<dbReference type="Proteomes" id="UP001141259">
    <property type="component" value="Unassembled WGS sequence"/>
</dbReference>
<dbReference type="InterPro" id="IPR010071">
    <property type="entry name" value="AA_adenyl_dom"/>
</dbReference>
<dbReference type="FunFam" id="3.40.50.980:FF:000001">
    <property type="entry name" value="Non-ribosomal peptide synthetase"/>
    <property type="match status" value="1"/>
</dbReference>
<dbReference type="Gene3D" id="3.30.559.10">
    <property type="entry name" value="Chloramphenicol acetyltransferase-like domain"/>
    <property type="match status" value="3"/>
</dbReference>
<dbReference type="NCBIfam" id="TIGR01733">
    <property type="entry name" value="AA-adenyl-dom"/>
    <property type="match status" value="1"/>
</dbReference>
<dbReference type="Gene3D" id="2.30.38.10">
    <property type="entry name" value="Luciferase, Domain 3"/>
    <property type="match status" value="1"/>
</dbReference>
<dbReference type="PANTHER" id="PTHR45527:SF1">
    <property type="entry name" value="FATTY ACID SYNTHASE"/>
    <property type="match status" value="1"/>
</dbReference>